<evidence type="ECO:0000313" key="2">
    <source>
        <dbReference type="Proteomes" id="UP000886520"/>
    </source>
</evidence>
<dbReference type="Proteomes" id="UP000886520">
    <property type="component" value="Chromosome 21"/>
</dbReference>
<evidence type="ECO:0000313" key="1">
    <source>
        <dbReference type="EMBL" id="KAI5062891.1"/>
    </source>
</evidence>
<keyword evidence="2" id="KW-1185">Reference proteome</keyword>
<comment type="caution">
    <text evidence="1">The sequence shown here is derived from an EMBL/GenBank/DDBJ whole genome shotgun (WGS) entry which is preliminary data.</text>
</comment>
<dbReference type="EMBL" id="JABFUD020000021">
    <property type="protein sequence ID" value="KAI5062891.1"/>
    <property type="molecule type" value="Genomic_DNA"/>
</dbReference>
<accession>A0A9D4Z7V2</accession>
<reference evidence="1" key="1">
    <citation type="submission" date="2021-01" db="EMBL/GenBank/DDBJ databases">
        <title>Adiantum capillus-veneris genome.</title>
        <authorList>
            <person name="Fang Y."/>
            <person name="Liao Q."/>
        </authorList>
    </citation>
    <scope>NUCLEOTIDE SEQUENCE</scope>
    <source>
        <strain evidence="1">H3</strain>
        <tissue evidence="1">Leaf</tissue>
    </source>
</reference>
<gene>
    <name evidence="1" type="ORF">GOP47_0021438</name>
</gene>
<name>A0A9D4Z7V2_ADICA</name>
<sequence length="124" mass="13466">MARSSELFAVSSGGGNWSLVEIFFVVDILDHGGAWRGISVAPPRGIGLNPYANVQQELPWYISSSLAVTLASHGGVWELTSSRLWWSVRGNVQGRARRWVAVLAPMGGGLVARWWGRVDCGARC</sequence>
<organism evidence="1 2">
    <name type="scientific">Adiantum capillus-veneris</name>
    <name type="common">Maidenhair fern</name>
    <dbReference type="NCBI Taxonomy" id="13818"/>
    <lineage>
        <taxon>Eukaryota</taxon>
        <taxon>Viridiplantae</taxon>
        <taxon>Streptophyta</taxon>
        <taxon>Embryophyta</taxon>
        <taxon>Tracheophyta</taxon>
        <taxon>Polypodiopsida</taxon>
        <taxon>Polypodiidae</taxon>
        <taxon>Polypodiales</taxon>
        <taxon>Pteridineae</taxon>
        <taxon>Pteridaceae</taxon>
        <taxon>Vittarioideae</taxon>
        <taxon>Adiantum</taxon>
    </lineage>
</organism>
<protein>
    <submittedName>
        <fullName evidence="1">Uncharacterized protein</fullName>
    </submittedName>
</protein>
<proteinExistence type="predicted"/>
<dbReference type="AlphaFoldDB" id="A0A9D4Z7V2"/>